<keyword evidence="1" id="KW-0812">Transmembrane</keyword>
<gene>
    <name evidence="2" type="ORF">BST17_14080</name>
</gene>
<dbReference type="Proteomes" id="UP000192366">
    <property type="component" value="Unassembled WGS sequence"/>
</dbReference>
<evidence type="ECO:0000313" key="3">
    <source>
        <dbReference type="Proteomes" id="UP000192366"/>
    </source>
</evidence>
<dbReference type="AlphaFoldDB" id="A0A1W9YWI2"/>
<feature type="transmembrane region" description="Helical" evidence="1">
    <location>
        <begin position="26"/>
        <end position="46"/>
    </location>
</feature>
<evidence type="ECO:0000313" key="2">
    <source>
        <dbReference type="EMBL" id="ORA04413.1"/>
    </source>
</evidence>
<keyword evidence="1" id="KW-1133">Transmembrane helix</keyword>
<keyword evidence="1" id="KW-0472">Membrane</keyword>
<name>A0A1W9YWI2_MYCBA</name>
<evidence type="ECO:0000256" key="1">
    <source>
        <dbReference type="SAM" id="Phobius"/>
    </source>
</evidence>
<protein>
    <submittedName>
        <fullName evidence="2">Uncharacterized protein</fullName>
    </submittedName>
</protein>
<feature type="transmembrane region" description="Helical" evidence="1">
    <location>
        <begin position="52"/>
        <end position="71"/>
    </location>
</feature>
<dbReference type="EMBL" id="MVHJ01000010">
    <property type="protein sequence ID" value="ORA04413.1"/>
    <property type="molecule type" value="Genomic_DNA"/>
</dbReference>
<reference evidence="2 3" key="1">
    <citation type="submission" date="2017-02" db="EMBL/GenBank/DDBJ databases">
        <title>The new phylogeny of genus Mycobacterium.</title>
        <authorList>
            <person name="Tortoli E."/>
            <person name="Trovato A."/>
            <person name="Cirillo D.M."/>
        </authorList>
    </citation>
    <scope>NUCLEOTIDE SEQUENCE [LARGE SCALE GENOMIC DNA]</scope>
    <source>
        <strain evidence="2 3">DSM 45578</strain>
    </source>
</reference>
<organism evidence="2 3">
    <name type="scientific">Mycolicibacterium bacteremicum</name>
    <name type="common">Mycobacterium bacteremicum</name>
    <dbReference type="NCBI Taxonomy" id="564198"/>
    <lineage>
        <taxon>Bacteria</taxon>
        <taxon>Bacillati</taxon>
        <taxon>Actinomycetota</taxon>
        <taxon>Actinomycetes</taxon>
        <taxon>Mycobacteriales</taxon>
        <taxon>Mycobacteriaceae</taxon>
        <taxon>Mycolicibacterium</taxon>
    </lineage>
</organism>
<sequence>MDIVYGYSEAVLRSADLPGGDTMKHLLNISFLGTSALFLLAPTVGLGGVFEALVLVVALLIGGLSVAGGLVQAERTLRRIEADTQPAQHV</sequence>
<comment type="caution">
    <text evidence="2">The sequence shown here is derived from an EMBL/GenBank/DDBJ whole genome shotgun (WGS) entry which is preliminary data.</text>
</comment>
<accession>A0A1W9YWI2</accession>
<keyword evidence="3" id="KW-1185">Reference proteome</keyword>
<proteinExistence type="predicted"/>